<dbReference type="PANTHER" id="PTHR40043">
    <property type="entry name" value="UPF0719 INNER MEMBRANE PROTEIN YJFL"/>
    <property type="match status" value="1"/>
</dbReference>
<organism evidence="8">
    <name type="scientific">Caldithrix abyssi</name>
    <dbReference type="NCBI Taxonomy" id="187145"/>
    <lineage>
        <taxon>Bacteria</taxon>
        <taxon>Pseudomonadati</taxon>
        <taxon>Calditrichota</taxon>
        <taxon>Calditrichia</taxon>
        <taxon>Calditrichales</taxon>
        <taxon>Calditrichaceae</taxon>
        <taxon>Caldithrix</taxon>
    </lineage>
</organism>
<comment type="caution">
    <text evidence="8">The sequence shown here is derived from an EMBL/GenBank/DDBJ whole genome shotgun (WGS) entry which is preliminary data.</text>
</comment>
<gene>
    <name evidence="8" type="ORF">ENJ10_10900</name>
</gene>
<evidence type="ECO:0000256" key="1">
    <source>
        <dbReference type="ARBA" id="ARBA00004651"/>
    </source>
</evidence>
<evidence type="ECO:0000256" key="5">
    <source>
        <dbReference type="ARBA" id="ARBA00022989"/>
    </source>
</evidence>
<dbReference type="Proteomes" id="UP000886005">
    <property type="component" value="Unassembled WGS sequence"/>
</dbReference>
<comment type="similarity">
    <text evidence="2">Belongs to the UPF0719 family.</text>
</comment>
<keyword evidence="6 7" id="KW-0472">Membrane</keyword>
<dbReference type="InterPro" id="IPR007140">
    <property type="entry name" value="DUF350"/>
</dbReference>
<keyword evidence="4 7" id="KW-0812">Transmembrane</keyword>
<comment type="subcellular location">
    <subcellularLocation>
        <location evidence="1">Cell membrane</location>
        <topology evidence="1">Multi-pass membrane protein</topology>
    </subcellularLocation>
</comment>
<dbReference type="GO" id="GO:0005886">
    <property type="term" value="C:plasma membrane"/>
    <property type="evidence" value="ECO:0007669"/>
    <property type="project" value="UniProtKB-SubCell"/>
</dbReference>
<feature type="transmembrane region" description="Helical" evidence="7">
    <location>
        <begin position="167"/>
        <end position="189"/>
    </location>
</feature>
<name>A0A7V1LNK2_CALAY</name>
<evidence type="ECO:0000256" key="3">
    <source>
        <dbReference type="ARBA" id="ARBA00022475"/>
    </source>
</evidence>
<sequence>MENYIQELLNTEPVFWLLQFEGAAYLLTVFLVLYAAKLFYDLFTPFNVNEQLTEKDNKAVAVSFSGYMFGMLIILLGIFHEGSSGSPAVHEGIDLVRDLLDTLIWGVIGVILLNLARLINDRLILSRFSVIRELVEDRNVGTGAVLWGGYIGSALIIQAAISGESSGWLWDVAGSLLFFLIGQIGFIVYAKIYEWQTRFELHKELEADNVAAGAAFGLSLVAVGILLSGYLYLYDSLPGFLVWLVISWFVLAVSRYIVDKLILPGALLDEEISRDRNWGAALVEGSIAVGMALLIVPAFLA</sequence>
<keyword evidence="5 7" id="KW-1133">Transmembrane helix</keyword>
<accession>A0A7V1LNK2</accession>
<evidence type="ECO:0000256" key="2">
    <source>
        <dbReference type="ARBA" id="ARBA00005779"/>
    </source>
</evidence>
<evidence type="ECO:0000256" key="6">
    <source>
        <dbReference type="ARBA" id="ARBA00023136"/>
    </source>
</evidence>
<keyword evidence="3" id="KW-1003">Cell membrane</keyword>
<evidence type="ECO:0000313" key="8">
    <source>
        <dbReference type="EMBL" id="HED11185.1"/>
    </source>
</evidence>
<dbReference type="EMBL" id="DRLD01000305">
    <property type="protein sequence ID" value="HED11185.1"/>
    <property type="molecule type" value="Genomic_DNA"/>
</dbReference>
<reference evidence="8" key="1">
    <citation type="journal article" date="2020" name="mSystems">
        <title>Genome- and Community-Level Interaction Insights into Carbon Utilization and Element Cycling Functions of Hydrothermarchaeota in Hydrothermal Sediment.</title>
        <authorList>
            <person name="Zhou Z."/>
            <person name="Liu Y."/>
            <person name="Xu W."/>
            <person name="Pan J."/>
            <person name="Luo Z.H."/>
            <person name="Li M."/>
        </authorList>
    </citation>
    <scope>NUCLEOTIDE SEQUENCE [LARGE SCALE GENOMIC DNA]</scope>
    <source>
        <strain evidence="8">HyVt-456</strain>
    </source>
</reference>
<evidence type="ECO:0000256" key="7">
    <source>
        <dbReference type="SAM" id="Phobius"/>
    </source>
</evidence>
<feature type="transmembrane region" description="Helical" evidence="7">
    <location>
        <begin position="140"/>
        <end position="161"/>
    </location>
</feature>
<dbReference type="AlphaFoldDB" id="A0A7V1LNK2"/>
<feature type="transmembrane region" description="Helical" evidence="7">
    <location>
        <begin position="22"/>
        <end position="40"/>
    </location>
</feature>
<feature type="transmembrane region" description="Helical" evidence="7">
    <location>
        <begin position="99"/>
        <end position="119"/>
    </location>
</feature>
<protein>
    <submittedName>
        <fullName evidence="8">DUF350 domain-containing protein</fullName>
    </submittedName>
</protein>
<feature type="transmembrane region" description="Helical" evidence="7">
    <location>
        <begin position="210"/>
        <end position="234"/>
    </location>
</feature>
<feature type="transmembrane region" description="Helical" evidence="7">
    <location>
        <begin position="240"/>
        <end position="258"/>
    </location>
</feature>
<feature type="transmembrane region" description="Helical" evidence="7">
    <location>
        <begin position="60"/>
        <end position="79"/>
    </location>
</feature>
<evidence type="ECO:0000256" key="4">
    <source>
        <dbReference type="ARBA" id="ARBA00022692"/>
    </source>
</evidence>
<dbReference type="PANTHER" id="PTHR40043:SF1">
    <property type="entry name" value="UPF0719 INNER MEMBRANE PROTEIN YJFL"/>
    <property type="match status" value="1"/>
</dbReference>
<proteinExistence type="inferred from homology"/>
<feature type="transmembrane region" description="Helical" evidence="7">
    <location>
        <begin position="278"/>
        <end position="300"/>
    </location>
</feature>
<dbReference type="Pfam" id="PF03994">
    <property type="entry name" value="DUF350"/>
    <property type="match status" value="2"/>
</dbReference>